<dbReference type="OrthoDB" id="8527335at2"/>
<evidence type="ECO:0000256" key="1">
    <source>
        <dbReference type="SAM" id="Phobius"/>
    </source>
</evidence>
<comment type="caution">
    <text evidence="2">The sequence shown here is derived from an EMBL/GenBank/DDBJ whole genome shotgun (WGS) entry which is preliminary data.</text>
</comment>
<accession>A0A4U2Z808</accession>
<evidence type="ECO:0000313" key="3">
    <source>
        <dbReference type="Proteomes" id="UP000309561"/>
    </source>
</evidence>
<keyword evidence="1" id="KW-0472">Membrane</keyword>
<organism evidence="2 3">
    <name type="scientific">Sulfurimonas crateris</name>
    <dbReference type="NCBI Taxonomy" id="2574727"/>
    <lineage>
        <taxon>Bacteria</taxon>
        <taxon>Pseudomonadati</taxon>
        <taxon>Campylobacterota</taxon>
        <taxon>Epsilonproteobacteria</taxon>
        <taxon>Campylobacterales</taxon>
        <taxon>Sulfurimonadaceae</taxon>
        <taxon>Sulfurimonas</taxon>
    </lineage>
</organism>
<dbReference type="Proteomes" id="UP000309561">
    <property type="component" value="Unassembled WGS sequence"/>
</dbReference>
<gene>
    <name evidence="2" type="ORF">FCU45_06115</name>
</gene>
<evidence type="ECO:0000313" key="2">
    <source>
        <dbReference type="EMBL" id="TKI69630.1"/>
    </source>
</evidence>
<dbReference type="RefSeq" id="WP_137013367.1">
    <property type="nucleotide sequence ID" value="NZ_SZPX01000004.1"/>
</dbReference>
<keyword evidence="1" id="KW-0812">Transmembrane</keyword>
<dbReference type="EMBL" id="SZPX01000004">
    <property type="protein sequence ID" value="TKI69630.1"/>
    <property type="molecule type" value="Genomic_DNA"/>
</dbReference>
<sequence length="99" mass="11807">MNRKSRLFIYSFFVLSAILSVEIWYLFWAKSMDEEALRSKREFVKTVQLPDLSISTEASYIRHRSLSDFFSAYRDDGTLREYFVSTYTYRSAPYLGDKQ</sequence>
<keyword evidence="3" id="KW-1185">Reference proteome</keyword>
<protein>
    <submittedName>
        <fullName evidence="2">Uncharacterized protein</fullName>
    </submittedName>
</protein>
<keyword evidence="1" id="KW-1133">Transmembrane helix</keyword>
<reference evidence="2 3" key="1">
    <citation type="submission" date="2019-04" db="EMBL/GenBank/DDBJ databases">
        <title>Sulfurimonas crateris sp. nov. a facultative anaerobic sulfur-oxidizing chemolithautotrophic bacterium isolated from a terrestrial mud vulcano.</title>
        <authorList>
            <person name="Ratnikova N.M."/>
            <person name="Slobodkin A.I."/>
            <person name="Merkel A.Y."/>
            <person name="Novikov A."/>
            <person name="Bonch-Osmolovskaya E.A."/>
            <person name="Slobodkina G.B."/>
        </authorList>
    </citation>
    <scope>NUCLEOTIDE SEQUENCE [LARGE SCALE GENOMIC DNA]</scope>
    <source>
        <strain evidence="2 3">SN118</strain>
    </source>
</reference>
<proteinExistence type="predicted"/>
<feature type="transmembrane region" description="Helical" evidence="1">
    <location>
        <begin position="7"/>
        <end position="28"/>
    </location>
</feature>
<dbReference type="AlphaFoldDB" id="A0A4U2Z808"/>
<name>A0A4U2Z808_9BACT</name>